<keyword evidence="7" id="KW-1185">Reference proteome</keyword>
<feature type="compositionally biased region" description="Basic and acidic residues" evidence="3">
    <location>
        <begin position="88"/>
        <end position="101"/>
    </location>
</feature>
<dbReference type="SUPFAM" id="SSF52540">
    <property type="entry name" value="P-loop containing nucleoside triphosphate hydrolases"/>
    <property type="match status" value="1"/>
</dbReference>
<dbReference type="PANTHER" id="PTHR11566">
    <property type="entry name" value="DYNAMIN"/>
    <property type="match status" value="1"/>
</dbReference>
<dbReference type="Pfam" id="PF01031">
    <property type="entry name" value="Dynamin_M"/>
    <property type="match status" value="1"/>
</dbReference>
<name>A0A135LL83_PENPA</name>
<reference evidence="6 7" key="1">
    <citation type="journal article" date="2016" name="BMC Genomics">
        <title>Genome sequencing and secondary metabolism of the postharvest pathogen Penicillium griseofulvum.</title>
        <authorList>
            <person name="Banani H."/>
            <person name="Marcet-Houben M."/>
            <person name="Ballester A.R."/>
            <person name="Abbruscato P."/>
            <person name="Gonzalez-Candelas L."/>
            <person name="Gabaldon T."/>
            <person name="Spadaro D."/>
        </authorList>
    </citation>
    <scope>NUCLEOTIDE SEQUENCE [LARGE SCALE GENOMIC DNA]</scope>
    <source>
        <strain evidence="6 7">PG3</strain>
    </source>
</reference>
<evidence type="ECO:0000259" key="5">
    <source>
        <dbReference type="PROSITE" id="PS51718"/>
    </source>
</evidence>
<dbReference type="GO" id="GO:0048312">
    <property type="term" value="P:intracellular distribution of mitochondria"/>
    <property type="evidence" value="ECO:0007669"/>
    <property type="project" value="TreeGrafter"/>
</dbReference>
<dbReference type="EMBL" id="LHQR01000048">
    <property type="protein sequence ID" value="KXG49727.1"/>
    <property type="molecule type" value="Genomic_DNA"/>
</dbReference>
<dbReference type="Pfam" id="PF00350">
    <property type="entry name" value="Dynamin_N"/>
    <property type="match status" value="1"/>
</dbReference>
<evidence type="ECO:0000313" key="6">
    <source>
        <dbReference type="EMBL" id="KXG49727.1"/>
    </source>
</evidence>
<dbReference type="FunFam" id="3.40.50.300:FF:001425">
    <property type="entry name" value="Dynamin GTPase, putative"/>
    <property type="match status" value="1"/>
</dbReference>
<dbReference type="GO" id="GO:0005525">
    <property type="term" value="F:GTP binding"/>
    <property type="evidence" value="ECO:0007669"/>
    <property type="project" value="InterPro"/>
</dbReference>
<evidence type="ECO:0000313" key="7">
    <source>
        <dbReference type="Proteomes" id="UP000070168"/>
    </source>
</evidence>
<dbReference type="InterPro" id="IPR030381">
    <property type="entry name" value="G_DYNAMIN_dom"/>
</dbReference>
<dbReference type="CDD" id="cd08771">
    <property type="entry name" value="DLP_1"/>
    <property type="match status" value="1"/>
</dbReference>
<feature type="domain" description="GED" evidence="4">
    <location>
        <begin position="625"/>
        <end position="716"/>
    </location>
</feature>
<protein>
    <submittedName>
        <fullName evidence="6">Dynamin</fullName>
    </submittedName>
</protein>
<dbReference type="PRINTS" id="PR00195">
    <property type="entry name" value="DYNAMIN"/>
</dbReference>
<dbReference type="InterPro" id="IPR000375">
    <property type="entry name" value="Dynamin_stalk"/>
</dbReference>
<sequence length="926" mass="102443">MSPSLDEQAMNQLQSEQSELLDKIDELRAIGVGGLVELPQIIVCGNQSSGKSSVLEAISRVRFPSKSNICTRFATEIVLRRSPHEKIKVSIEPGDSRKDEQEQQNLRSFTSESFSSSEDLPTLIENAKECMGLSSTDPSSTGFSDDVLKVEISGPEKPELTLVDLPGLYYSSSSEQNAQGMEIVQGLTEKYMKSSRSIILAVISARADYHIQKVLNIAQSFDPKYERVLGIVTQPDIPEAGSDEQETYVQFIKNEKVKLQLGWHVLRNRSFETRNISDDARDAQEKEFFERGRWASLPRDQVGIESLRHRLSKILLSHVRRNLPGLIADIQERISRNEQALAKMGAPRTTLQEQRHFLVDISSGFARITNQALNGSYVDEFFGGFKDHTATTEEAPFRRLRAIIRELNECFAEAMSIRGNRRIIQFLGQPSTVKDIEQERSKPYMDGWTPLYITQESLVEEIKEQARQSRGIELPGSANQLLVGSLFRDQSEPWEAIAKSHLLNSWDSVEYFIQLVLKNLTDDHTRLLLMRHLIGPKMEKMKESLLEKLSELTSYYKRGHPLPVGTSFLSKIQESRKNRQIATLKTSLQPVSYPSTGEDTRNTFDVRDLERAASQLQLSSDQFAAAEIIDQMQAYYETAIVTFVDNIAILAIENCLLCPLEHILTGKTVLSMDDQQIREIAAEPSNIQKDRERLNAELEKLRKARQTLNAFSTADSSLRARPILAGLATTRTQTPSPAETSRIAQAAPSTPQPSLFPLGLPRQLPTASTGSTAPALSIFSSDSSKRGFGTSSSGLGTGNGGFGANNTATATSNPSSSAFGTKQSVSGLAVNGAFSSNSQGFGSNSQGFGSNSQGFGSNNTGFGSSPIPFESSTNSPSRRKKAHYDATKIPDTQGYKPLSSDWGITREETYMPRPRPPAQQGYASLK</sequence>
<dbReference type="GO" id="GO:0006897">
    <property type="term" value="P:endocytosis"/>
    <property type="evidence" value="ECO:0007669"/>
    <property type="project" value="TreeGrafter"/>
</dbReference>
<dbReference type="GO" id="GO:0000266">
    <property type="term" value="P:mitochondrial fission"/>
    <property type="evidence" value="ECO:0007669"/>
    <property type="project" value="TreeGrafter"/>
</dbReference>
<dbReference type="PANTHER" id="PTHR11566:SF149">
    <property type="entry name" value="GTPASE, PUTATIVE (AFU_ORTHOLOGUE AFUA_6G11890)-RELATED"/>
    <property type="match status" value="1"/>
</dbReference>
<dbReference type="PROSITE" id="PS51388">
    <property type="entry name" value="GED"/>
    <property type="match status" value="1"/>
</dbReference>
<evidence type="ECO:0000256" key="2">
    <source>
        <dbReference type="ARBA" id="ARBA00023134"/>
    </source>
</evidence>
<dbReference type="InterPro" id="IPR045063">
    <property type="entry name" value="Dynamin_N"/>
</dbReference>
<comment type="caution">
    <text evidence="6">The sequence shown here is derived from an EMBL/GenBank/DDBJ whole genome shotgun (WGS) entry which is preliminary data.</text>
</comment>
<feature type="region of interest" description="Disordered" evidence="3">
    <location>
        <begin position="727"/>
        <end position="799"/>
    </location>
</feature>
<dbReference type="SMART" id="SM00053">
    <property type="entry name" value="DYNc"/>
    <property type="match status" value="1"/>
</dbReference>
<dbReference type="GO" id="GO:0005739">
    <property type="term" value="C:mitochondrion"/>
    <property type="evidence" value="ECO:0007669"/>
    <property type="project" value="TreeGrafter"/>
</dbReference>
<feature type="region of interest" description="Disordered" evidence="3">
    <location>
        <begin position="88"/>
        <end position="119"/>
    </location>
</feature>
<evidence type="ECO:0000259" key="4">
    <source>
        <dbReference type="PROSITE" id="PS51388"/>
    </source>
</evidence>
<proteinExistence type="predicted"/>
<feature type="domain" description="Dynamin-type G" evidence="5">
    <location>
        <begin position="35"/>
        <end position="324"/>
    </location>
</feature>
<dbReference type="InterPro" id="IPR022812">
    <property type="entry name" value="Dynamin"/>
</dbReference>
<dbReference type="InterPro" id="IPR020850">
    <property type="entry name" value="GED_dom"/>
</dbReference>
<evidence type="ECO:0000256" key="3">
    <source>
        <dbReference type="SAM" id="MobiDB-lite"/>
    </source>
</evidence>
<feature type="compositionally biased region" description="Low complexity" evidence="3">
    <location>
        <begin position="108"/>
        <end position="118"/>
    </location>
</feature>
<dbReference type="InterPro" id="IPR001401">
    <property type="entry name" value="Dynamin_GTPase"/>
</dbReference>
<dbReference type="Proteomes" id="UP000070168">
    <property type="component" value="Unassembled WGS sequence"/>
</dbReference>
<accession>A0A135LL83</accession>
<dbReference type="GO" id="GO:0008017">
    <property type="term" value="F:microtubule binding"/>
    <property type="evidence" value="ECO:0007669"/>
    <property type="project" value="TreeGrafter"/>
</dbReference>
<organism evidence="6 7">
    <name type="scientific">Penicillium patulum</name>
    <name type="common">Penicillium griseofulvum</name>
    <dbReference type="NCBI Taxonomy" id="5078"/>
    <lineage>
        <taxon>Eukaryota</taxon>
        <taxon>Fungi</taxon>
        <taxon>Dikarya</taxon>
        <taxon>Ascomycota</taxon>
        <taxon>Pezizomycotina</taxon>
        <taxon>Eurotiomycetes</taxon>
        <taxon>Eurotiomycetidae</taxon>
        <taxon>Eurotiales</taxon>
        <taxon>Aspergillaceae</taxon>
        <taxon>Penicillium</taxon>
    </lineage>
</organism>
<dbReference type="STRING" id="5078.A0A135LL83"/>
<dbReference type="InterPro" id="IPR027417">
    <property type="entry name" value="P-loop_NTPase"/>
</dbReference>
<dbReference type="PROSITE" id="PS51718">
    <property type="entry name" value="G_DYNAMIN_2"/>
    <property type="match status" value="1"/>
</dbReference>
<dbReference type="GO" id="GO:0005874">
    <property type="term" value="C:microtubule"/>
    <property type="evidence" value="ECO:0007669"/>
    <property type="project" value="TreeGrafter"/>
</dbReference>
<dbReference type="GeneID" id="63708708"/>
<evidence type="ECO:0000256" key="1">
    <source>
        <dbReference type="ARBA" id="ARBA00022741"/>
    </source>
</evidence>
<feature type="compositionally biased region" description="Polar residues" evidence="3">
    <location>
        <begin position="765"/>
        <end position="782"/>
    </location>
</feature>
<dbReference type="GO" id="GO:0003924">
    <property type="term" value="F:GTPase activity"/>
    <property type="evidence" value="ECO:0007669"/>
    <property type="project" value="InterPro"/>
</dbReference>
<dbReference type="OMA" id="QSKPWEG"/>
<dbReference type="AlphaFoldDB" id="A0A135LL83"/>
<dbReference type="GO" id="GO:0016020">
    <property type="term" value="C:membrane"/>
    <property type="evidence" value="ECO:0007669"/>
    <property type="project" value="TreeGrafter"/>
</dbReference>
<dbReference type="RefSeq" id="XP_040648263.1">
    <property type="nucleotide sequence ID" value="XM_040793408.1"/>
</dbReference>
<keyword evidence="1" id="KW-0547">Nucleotide-binding</keyword>
<dbReference type="GO" id="GO:0016559">
    <property type="term" value="P:peroxisome fission"/>
    <property type="evidence" value="ECO:0007669"/>
    <property type="project" value="TreeGrafter"/>
</dbReference>
<dbReference type="Gene3D" id="3.40.50.300">
    <property type="entry name" value="P-loop containing nucleotide triphosphate hydrolases"/>
    <property type="match status" value="1"/>
</dbReference>
<keyword evidence="2" id="KW-0342">GTP-binding</keyword>
<feature type="compositionally biased region" description="Polar residues" evidence="3">
    <location>
        <begin position="729"/>
        <end position="753"/>
    </location>
</feature>
<dbReference type="OrthoDB" id="415706at2759"/>
<feature type="region of interest" description="Disordered" evidence="3">
    <location>
        <begin position="841"/>
        <end position="926"/>
    </location>
</feature>
<gene>
    <name evidence="6" type="ORF">PGRI_056950</name>
</gene>
<feature type="compositionally biased region" description="Low complexity" evidence="3">
    <location>
        <begin position="841"/>
        <end position="865"/>
    </location>
</feature>